<name>A0ABQ5RAL7_9ACTN</name>
<gene>
    <name evidence="1" type="ORF">Pa4123_90760</name>
</gene>
<dbReference type="Proteomes" id="UP001144280">
    <property type="component" value="Unassembled WGS sequence"/>
</dbReference>
<reference evidence="1" key="1">
    <citation type="submission" date="2022-12" db="EMBL/GenBank/DDBJ databases">
        <title>New Phytohabitans aurantiacus sp. RD004123 nov., an actinomycete isolated from soil.</title>
        <authorList>
            <person name="Triningsih D.W."/>
            <person name="Harunari E."/>
            <person name="Igarashi Y."/>
        </authorList>
    </citation>
    <scope>NUCLEOTIDE SEQUENCE</scope>
    <source>
        <strain evidence="1">RD004123</strain>
    </source>
</reference>
<dbReference type="RefSeq" id="WP_281906228.1">
    <property type="nucleotide sequence ID" value="NZ_BSDI01000102.1"/>
</dbReference>
<proteinExistence type="predicted"/>
<organism evidence="1 2">
    <name type="scientific">Phytohabitans aurantiacus</name>
    <dbReference type="NCBI Taxonomy" id="3016789"/>
    <lineage>
        <taxon>Bacteria</taxon>
        <taxon>Bacillati</taxon>
        <taxon>Actinomycetota</taxon>
        <taxon>Actinomycetes</taxon>
        <taxon>Micromonosporales</taxon>
        <taxon>Micromonosporaceae</taxon>
    </lineage>
</organism>
<keyword evidence="2" id="KW-1185">Reference proteome</keyword>
<sequence>MLELRGEQRPPSPNVERARRHRLSMTIDIVGKVAVASASIAQAVHWIEMILDHIR</sequence>
<evidence type="ECO:0000313" key="2">
    <source>
        <dbReference type="Proteomes" id="UP001144280"/>
    </source>
</evidence>
<accession>A0ABQ5RAL7</accession>
<evidence type="ECO:0000313" key="1">
    <source>
        <dbReference type="EMBL" id="GLI03796.1"/>
    </source>
</evidence>
<comment type="caution">
    <text evidence="1">The sequence shown here is derived from an EMBL/GenBank/DDBJ whole genome shotgun (WGS) entry which is preliminary data.</text>
</comment>
<protein>
    <submittedName>
        <fullName evidence="1">Uncharacterized protein</fullName>
    </submittedName>
</protein>
<dbReference type="EMBL" id="BSDI01000102">
    <property type="protein sequence ID" value="GLI03796.1"/>
    <property type="molecule type" value="Genomic_DNA"/>
</dbReference>